<dbReference type="Pfam" id="PF14107">
    <property type="entry name" value="DUF4280"/>
    <property type="match status" value="1"/>
</dbReference>
<dbReference type="AlphaFoldDB" id="A0A7T0FYP9"/>
<dbReference type="KEGG" id="nli:G3M70_00610"/>
<sequence length="129" mass="13163">MGYLVCDGATISCAGSVGQSSCSLTVLNAMITSDDNAQATIMDYVPYMNVASFGQCNLSSNPMVAAATAAALGVHTPVTCVPMTVSPWIVGSPTITVNNLPALTDDSTLMCTWGGSISVDDAGQSVVEY</sequence>
<name>A0A7T0FYP9_9BACT</name>
<dbReference type="Proteomes" id="UP000594688">
    <property type="component" value="Chromosome"/>
</dbReference>
<dbReference type="InterPro" id="IPR025460">
    <property type="entry name" value="DUF4280"/>
</dbReference>
<gene>
    <name evidence="1" type="ORF">G3M70_00610</name>
</gene>
<protein>
    <submittedName>
        <fullName evidence="1">DUF4280 domain-containing protein</fullName>
    </submittedName>
</protein>
<accession>A0A7T0FYP9</accession>
<reference evidence="1 2" key="1">
    <citation type="submission" date="2020-02" db="EMBL/GenBank/DDBJ databases">
        <title>Genomic and physiological characterization of two novel Nitrospinaceae genera.</title>
        <authorList>
            <person name="Mueller A.J."/>
            <person name="Jung M.-Y."/>
            <person name="Strachan C.R."/>
            <person name="Herbold C.W."/>
            <person name="Kirkegaard R.H."/>
            <person name="Daims H."/>
        </authorList>
    </citation>
    <scope>NUCLEOTIDE SEQUENCE [LARGE SCALE GENOMIC DNA]</scope>
    <source>
        <strain evidence="1">EB</strain>
    </source>
</reference>
<organism evidence="1 2">
    <name type="scientific">Candidatus Nitronauta litoralis</name>
    <dbReference type="NCBI Taxonomy" id="2705533"/>
    <lineage>
        <taxon>Bacteria</taxon>
        <taxon>Pseudomonadati</taxon>
        <taxon>Nitrospinota/Tectimicrobiota group</taxon>
        <taxon>Nitrospinota</taxon>
        <taxon>Nitrospinia</taxon>
        <taxon>Nitrospinales</taxon>
        <taxon>Nitrospinaceae</taxon>
        <taxon>Candidatus Nitronauta</taxon>
    </lineage>
</organism>
<evidence type="ECO:0000313" key="1">
    <source>
        <dbReference type="EMBL" id="QPJ60469.1"/>
    </source>
</evidence>
<evidence type="ECO:0000313" key="2">
    <source>
        <dbReference type="Proteomes" id="UP000594688"/>
    </source>
</evidence>
<proteinExistence type="predicted"/>
<dbReference type="EMBL" id="CP048685">
    <property type="protein sequence ID" value="QPJ60469.1"/>
    <property type="molecule type" value="Genomic_DNA"/>
</dbReference>